<feature type="transmembrane region" description="Helical" evidence="1">
    <location>
        <begin position="127"/>
        <end position="147"/>
    </location>
</feature>
<feature type="transmembrane region" description="Helical" evidence="1">
    <location>
        <begin position="159"/>
        <end position="183"/>
    </location>
</feature>
<feature type="transmembrane region" description="Helical" evidence="1">
    <location>
        <begin position="36"/>
        <end position="54"/>
    </location>
</feature>
<accession>A0ABV6NFL6</accession>
<comment type="caution">
    <text evidence="2">The sequence shown here is derived from an EMBL/GenBank/DDBJ whole genome shotgun (WGS) entry which is preliminary data.</text>
</comment>
<keyword evidence="1" id="KW-0812">Transmembrane</keyword>
<dbReference type="NCBIfam" id="NF041644">
    <property type="entry name" value="CBO0543_fam"/>
    <property type="match status" value="1"/>
</dbReference>
<dbReference type="RefSeq" id="WP_273841525.1">
    <property type="nucleotide sequence ID" value="NZ_JAQQWT010000004.1"/>
</dbReference>
<proteinExistence type="predicted"/>
<feature type="transmembrane region" description="Helical" evidence="1">
    <location>
        <begin position="61"/>
        <end position="77"/>
    </location>
</feature>
<evidence type="ECO:0000256" key="1">
    <source>
        <dbReference type="SAM" id="Phobius"/>
    </source>
</evidence>
<gene>
    <name evidence="2" type="ORF">ACFFH4_10500</name>
</gene>
<dbReference type="Proteomes" id="UP001589833">
    <property type="component" value="Unassembled WGS sequence"/>
</dbReference>
<dbReference type="EMBL" id="JBHLTR010000013">
    <property type="protein sequence ID" value="MFC0559479.1"/>
    <property type="molecule type" value="Genomic_DNA"/>
</dbReference>
<protein>
    <submittedName>
        <fullName evidence="2">CBO0543 family protein</fullName>
    </submittedName>
</protein>
<evidence type="ECO:0000313" key="2">
    <source>
        <dbReference type="EMBL" id="MFC0559479.1"/>
    </source>
</evidence>
<keyword evidence="3" id="KW-1185">Reference proteome</keyword>
<keyword evidence="1" id="KW-1133">Transmembrane helix</keyword>
<evidence type="ECO:0000313" key="3">
    <source>
        <dbReference type="Proteomes" id="UP001589833"/>
    </source>
</evidence>
<sequence length="190" mass="22571">MSKEQIEKLTSLRTSQKEITNEWINYWLEYSFLDTWQFWIVASMLILPLVILYFKMDRSKAFLLGFYGFNIHVWFSYTDTIFVRIGLVSYPYQAIPVIPANFGLDVSLVPVLFMFLYQYVLNHKKNYYIYATGLSAALAFVLKPYLVVFNLFELHNVNYFHLFLAYVVVFLVSKWITDLFLYFTKTSKIA</sequence>
<reference evidence="2 3" key="1">
    <citation type="submission" date="2024-09" db="EMBL/GenBank/DDBJ databases">
        <authorList>
            <person name="Sun Q."/>
            <person name="Mori K."/>
        </authorList>
    </citation>
    <scope>NUCLEOTIDE SEQUENCE [LARGE SCALE GENOMIC DNA]</scope>
    <source>
        <strain evidence="2 3">NCAIM B.02301</strain>
    </source>
</reference>
<dbReference type="InterPro" id="IPR048147">
    <property type="entry name" value="CBO0543-like"/>
</dbReference>
<keyword evidence="1" id="KW-0472">Membrane</keyword>
<organism evidence="2 3">
    <name type="scientific">Halalkalibacter alkalisediminis</name>
    <dbReference type="NCBI Taxonomy" id="935616"/>
    <lineage>
        <taxon>Bacteria</taxon>
        <taxon>Bacillati</taxon>
        <taxon>Bacillota</taxon>
        <taxon>Bacilli</taxon>
        <taxon>Bacillales</taxon>
        <taxon>Bacillaceae</taxon>
        <taxon>Halalkalibacter</taxon>
    </lineage>
</organism>
<name>A0ABV6NFL6_9BACI</name>
<feature type="transmembrane region" description="Helical" evidence="1">
    <location>
        <begin position="97"/>
        <end position="120"/>
    </location>
</feature>